<comment type="cofactor">
    <cofactor evidence="2">
        <name>Mg(2+)</name>
        <dbReference type="ChEBI" id="CHEBI:18420"/>
    </cofactor>
</comment>
<sequence length="291" mass="31820">MDVAILGAGQGWHFAELERALRARGHQALDLRVAALVARIGDRPHLYAGGVALQDVDAVLTRSFPKGSLEQVIFRVDALHWLERLGIPVMNSATAIERTVDKFYTSALLEGAGLPTPRTVVAERMDDAMTAFRALRDVIVKPLFGSGGHGMVRVSDEEIAHRVFRALDLERAVYYVQEALPHEGRDLRAFVVGDRVVAAAWRSAEGWRTNVAQGARVERASLSPEWHDMSVRATRAVAAEYAGVDLLPLSDGRVFVLEVNGIPGWQGLQSVTDVNVAAAIVEHLEVVARRP</sequence>
<evidence type="ECO:0000256" key="6">
    <source>
        <dbReference type="ARBA" id="ARBA00022840"/>
    </source>
</evidence>
<dbReference type="InterPro" id="IPR013651">
    <property type="entry name" value="ATP-grasp_RimK-type"/>
</dbReference>
<dbReference type="InterPro" id="IPR013815">
    <property type="entry name" value="ATP_grasp_subdomain_1"/>
</dbReference>
<evidence type="ECO:0000256" key="4">
    <source>
        <dbReference type="ARBA" id="ARBA00022723"/>
    </source>
</evidence>
<dbReference type="Pfam" id="PF08443">
    <property type="entry name" value="RimK"/>
    <property type="match status" value="1"/>
</dbReference>
<accession>Q4JIT4</accession>
<evidence type="ECO:0000256" key="9">
    <source>
        <dbReference type="ARBA" id="ARBA00023211"/>
    </source>
</evidence>
<protein>
    <submittedName>
        <fullName evidence="12">Orf5</fullName>
    </submittedName>
</protein>
<reference evidence="12" key="1">
    <citation type="journal article" date="2005" name="Appl. Environ. Microbiol.">
        <title>Highly divergent genes for methanopterin-linked C1 transfer reactions in Lake Washington, assessed via metagenomic analysis and mRNA detection.</title>
        <authorList>
            <person name="Kalyuzhnaya M.G."/>
            <person name="Bowerman S."/>
            <person name="Nercessian O."/>
            <person name="Lidstrom M.E."/>
            <person name="Chistoserdova L."/>
        </authorList>
    </citation>
    <scope>NUCLEOTIDE SEQUENCE</scope>
</reference>
<dbReference type="PROSITE" id="PS50975">
    <property type="entry name" value="ATP_GRASP"/>
    <property type="match status" value="1"/>
</dbReference>
<dbReference type="InterPro" id="IPR011761">
    <property type="entry name" value="ATP-grasp"/>
</dbReference>
<dbReference type="GO" id="GO:0005524">
    <property type="term" value="F:ATP binding"/>
    <property type="evidence" value="ECO:0007669"/>
    <property type="project" value="UniProtKB-UniRule"/>
</dbReference>
<keyword evidence="5 10" id="KW-0547">Nucleotide-binding</keyword>
<dbReference type="SUPFAM" id="SSF56059">
    <property type="entry name" value="Glutathione synthetase ATP-binding domain-like"/>
    <property type="match status" value="1"/>
</dbReference>
<reference evidence="12" key="2">
    <citation type="journal article" date="2005" name="J. Bacteriol.">
        <title>MtdC, a novel class of methylene tetrahydromethanopterin dehydrogenases.</title>
        <authorList>
            <person name="Vorholt J.A."/>
            <person name="Kalyuzhnaya M.G."/>
            <person name="Hagemeier C.H."/>
            <person name="Lidstrom M.E."/>
            <person name="Chistoserdova L."/>
        </authorList>
    </citation>
    <scope>NUCLEOTIDE SEQUENCE</scope>
</reference>
<keyword evidence="8" id="KW-0648">Protein biosynthesis</keyword>
<name>Q4JIT4_9BACT</name>
<evidence type="ECO:0000256" key="1">
    <source>
        <dbReference type="ARBA" id="ARBA00001936"/>
    </source>
</evidence>
<dbReference type="NCBIfam" id="TIGR00768">
    <property type="entry name" value="rimK_fam"/>
    <property type="match status" value="1"/>
</dbReference>
<dbReference type="PANTHER" id="PTHR21621">
    <property type="entry name" value="RIBOSOMAL PROTEIN S6 MODIFICATION PROTEIN"/>
    <property type="match status" value="1"/>
</dbReference>
<comment type="cofactor">
    <cofactor evidence="1">
        <name>Mn(2+)</name>
        <dbReference type="ChEBI" id="CHEBI:29035"/>
    </cofactor>
</comment>
<gene>
    <name evidence="12" type="primary">orf5</name>
</gene>
<dbReference type="GO" id="GO:0006412">
    <property type="term" value="P:translation"/>
    <property type="evidence" value="ECO:0007669"/>
    <property type="project" value="UniProtKB-KW"/>
</dbReference>
<proteinExistence type="predicted"/>
<dbReference type="Gene3D" id="3.30.1490.20">
    <property type="entry name" value="ATP-grasp fold, A domain"/>
    <property type="match status" value="1"/>
</dbReference>
<keyword evidence="6 10" id="KW-0067">ATP-binding</keyword>
<evidence type="ECO:0000259" key="11">
    <source>
        <dbReference type="PROSITE" id="PS50975"/>
    </source>
</evidence>
<dbReference type="Gene3D" id="3.30.470.20">
    <property type="entry name" value="ATP-grasp fold, B domain"/>
    <property type="match status" value="1"/>
</dbReference>
<dbReference type="GO" id="GO:0005737">
    <property type="term" value="C:cytoplasm"/>
    <property type="evidence" value="ECO:0007669"/>
    <property type="project" value="TreeGrafter"/>
</dbReference>
<evidence type="ECO:0000256" key="10">
    <source>
        <dbReference type="PROSITE-ProRule" id="PRU00409"/>
    </source>
</evidence>
<evidence type="ECO:0000256" key="3">
    <source>
        <dbReference type="ARBA" id="ARBA00022598"/>
    </source>
</evidence>
<dbReference type="Gene3D" id="3.40.50.20">
    <property type="match status" value="1"/>
</dbReference>
<dbReference type="InterPro" id="IPR041107">
    <property type="entry name" value="Rimk_N"/>
</dbReference>
<evidence type="ECO:0000256" key="8">
    <source>
        <dbReference type="ARBA" id="ARBA00022917"/>
    </source>
</evidence>
<dbReference type="EMBL" id="DQ084247">
    <property type="protein sequence ID" value="AAY96677.1"/>
    <property type="molecule type" value="Genomic_DNA"/>
</dbReference>
<dbReference type="GO" id="GO:0016879">
    <property type="term" value="F:ligase activity, forming carbon-nitrogen bonds"/>
    <property type="evidence" value="ECO:0007669"/>
    <property type="project" value="TreeGrafter"/>
</dbReference>
<evidence type="ECO:0000256" key="2">
    <source>
        <dbReference type="ARBA" id="ARBA00001946"/>
    </source>
</evidence>
<evidence type="ECO:0000256" key="5">
    <source>
        <dbReference type="ARBA" id="ARBA00022741"/>
    </source>
</evidence>
<keyword evidence="7" id="KW-0460">Magnesium</keyword>
<organism evidence="12">
    <name type="scientific">uncultured bacterium BAC10-4</name>
    <dbReference type="NCBI Taxonomy" id="333425"/>
    <lineage>
        <taxon>Bacteria</taxon>
        <taxon>environmental samples</taxon>
    </lineage>
</organism>
<feature type="domain" description="ATP-grasp" evidence="11">
    <location>
        <begin position="106"/>
        <end position="285"/>
    </location>
</feature>
<dbReference type="GO" id="GO:0046872">
    <property type="term" value="F:metal ion binding"/>
    <property type="evidence" value="ECO:0007669"/>
    <property type="project" value="UniProtKB-KW"/>
</dbReference>
<evidence type="ECO:0000313" key="12">
    <source>
        <dbReference type="EMBL" id="AAY96677.1"/>
    </source>
</evidence>
<evidence type="ECO:0000256" key="7">
    <source>
        <dbReference type="ARBA" id="ARBA00022842"/>
    </source>
</evidence>
<keyword evidence="3" id="KW-0436">Ligase</keyword>
<dbReference type="InterPro" id="IPR004666">
    <property type="entry name" value="Rp_bS6_RimK/Lys_biosynth_LsyX"/>
</dbReference>
<keyword evidence="4" id="KW-0479">Metal-binding</keyword>
<dbReference type="AlphaFoldDB" id="Q4JIT4"/>
<dbReference type="Pfam" id="PF18030">
    <property type="entry name" value="Rimk_N"/>
    <property type="match status" value="1"/>
</dbReference>
<keyword evidence="9" id="KW-0464">Manganese</keyword>
<dbReference type="PANTHER" id="PTHR21621:SF0">
    <property type="entry name" value="BETA-CITRYLGLUTAMATE SYNTHASE B-RELATED"/>
    <property type="match status" value="1"/>
</dbReference>